<keyword evidence="2" id="KW-0812">Transmembrane</keyword>
<keyword evidence="2" id="KW-0472">Membrane</keyword>
<dbReference type="OrthoDB" id="5366688at2759"/>
<organism evidence="3 4">
    <name type="scientific">Coniochaeta ligniaria NRRL 30616</name>
    <dbReference type="NCBI Taxonomy" id="1408157"/>
    <lineage>
        <taxon>Eukaryota</taxon>
        <taxon>Fungi</taxon>
        <taxon>Dikarya</taxon>
        <taxon>Ascomycota</taxon>
        <taxon>Pezizomycotina</taxon>
        <taxon>Sordariomycetes</taxon>
        <taxon>Sordariomycetidae</taxon>
        <taxon>Coniochaetales</taxon>
        <taxon>Coniochaetaceae</taxon>
        <taxon>Coniochaeta</taxon>
    </lineage>
</organism>
<proteinExistence type="predicted"/>
<keyword evidence="4" id="KW-1185">Reference proteome</keyword>
<feature type="region of interest" description="Disordered" evidence="1">
    <location>
        <begin position="197"/>
        <end position="295"/>
    </location>
</feature>
<keyword evidence="2" id="KW-1133">Transmembrane helix</keyword>
<dbReference type="AlphaFoldDB" id="A0A1J7IS34"/>
<sequence length="295" mass="30791">MTFKDHGYYGYAYLGARIAQAIALVPIVGLVGNFLSLIAKSKHSPPSELIATIVFVRFPFPNLVHHPQTNKPKSAISILWVLLSMTAYHDTHIPYLATLALDTLFLIPFIVFAVIIGQPLSLTTCSDLPATASHVALPISTLPGQPVSYVVFSGAGQTTCYELMAVWGLMIALCVLFAMSAVSAGFLFLGKRRSGAAVGSGTGGPPGRGTFPGGGGYPMNDSQIEMAGGKGSFSRSPSFGPGGSRPGTPFSGAGRRPVSPGDFDGPMPPRGPPGGFDDSPRGSFDDGPLSPPPRR</sequence>
<accession>A0A1J7IS34</accession>
<evidence type="ECO:0000313" key="4">
    <source>
        <dbReference type="Proteomes" id="UP000182658"/>
    </source>
</evidence>
<feature type="transmembrane region" description="Helical" evidence="2">
    <location>
        <begin position="93"/>
        <end position="116"/>
    </location>
</feature>
<evidence type="ECO:0000256" key="2">
    <source>
        <dbReference type="SAM" id="Phobius"/>
    </source>
</evidence>
<dbReference type="EMBL" id="KV875105">
    <property type="protein sequence ID" value="OIW23913.1"/>
    <property type="molecule type" value="Genomic_DNA"/>
</dbReference>
<protein>
    <recommendedName>
        <fullName evidence="5">MARVEL domain-containing protein</fullName>
    </recommendedName>
</protein>
<feature type="transmembrane region" description="Helical" evidence="2">
    <location>
        <begin position="18"/>
        <end position="39"/>
    </location>
</feature>
<dbReference type="Proteomes" id="UP000182658">
    <property type="component" value="Unassembled WGS sequence"/>
</dbReference>
<feature type="transmembrane region" description="Helical" evidence="2">
    <location>
        <begin position="165"/>
        <end position="189"/>
    </location>
</feature>
<evidence type="ECO:0000313" key="3">
    <source>
        <dbReference type="EMBL" id="OIW23913.1"/>
    </source>
</evidence>
<feature type="compositionally biased region" description="Gly residues" evidence="1">
    <location>
        <begin position="198"/>
        <end position="217"/>
    </location>
</feature>
<evidence type="ECO:0008006" key="5">
    <source>
        <dbReference type="Google" id="ProtNLM"/>
    </source>
</evidence>
<gene>
    <name evidence="3" type="ORF">CONLIGDRAFT_114947</name>
</gene>
<evidence type="ECO:0000256" key="1">
    <source>
        <dbReference type="SAM" id="MobiDB-lite"/>
    </source>
</evidence>
<reference evidence="3 4" key="1">
    <citation type="submission" date="2016-10" db="EMBL/GenBank/DDBJ databases">
        <title>Draft genome sequence of Coniochaeta ligniaria NRRL30616, a lignocellulolytic fungus for bioabatement of inhibitors in plant biomass hydrolysates.</title>
        <authorList>
            <consortium name="DOE Joint Genome Institute"/>
            <person name="Jimenez D.J."/>
            <person name="Hector R.E."/>
            <person name="Riley R."/>
            <person name="Sun H."/>
            <person name="Grigoriev I.V."/>
            <person name="Van Elsas J.D."/>
            <person name="Nichols N.N."/>
        </authorList>
    </citation>
    <scope>NUCLEOTIDE SEQUENCE [LARGE SCALE GENOMIC DNA]</scope>
    <source>
        <strain evidence="3 4">NRRL 30616</strain>
    </source>
</reference>
<dbReference type="InParanoid" id="A0A1J7IS34"/>
<name>A0A1J7IS34_9PEZI</name>